<evidence type="ECO:0000256" key="2">
    <source>
        <dbReference type="ARBA" id="ARBA00022723"/>
    </source>
</evidence>
<dbReference type="InterPro" id="IPR036236">
    <property type="entry name" value="Znf_C2H2_sf"/>
</dbReference>
<evidence type="ECO:0000256" key="4">
    <source>
        <dbReference type="ARBA" id="ARBA00022771"/>
    </source>
</evidence>
<organism evidence="10 11">
    <name type="scientific">Elysia crispata</name>
    <name type="common">lettuce slug</name>
    <dbReference type="NCBI Taxonomy" id="231223"/>
    <lineage>
        <taxon>Eukaryota</taxon>
        <taxon>Metazoa</taxon>
        <taxon>Spiralia</taxon>
        <taxon>Lophotrochozoa</taxon>
        <taxon>Mollusca</taxon>
        <taxon>Gastropoda</taxon>
        <taxon>Heterobranchia</taxon>
        <taxon>Euthyneura</taxon>
        <taxon>Panpulmonata</taxon>
        <taxon>Sacoglossa</taxon>
        <taxon>Placobranchoidea</taxon>
        <taxon>Plakobranchidae</taxon>
        <taxon>Elysia</taxon>
    </lineage>
</organism>
<keyword evidence="4 7" id="KW-0863">Zinc-finger</keyword>
<feature type="region of interest" description="Disordered" evidence="8">
    <location>
        <begin position="266"/>
        <end position="293"/>
    </location>
</feature>
<dbReference type="PROSITE" id="PS50157">
    <property type="entry name" value="ZINC_FINGER_C2H2_2"/>
    <property type="match status" value="3"/>
</dbReference>
<keyword evidence="2" id="KW-0479">Metal-binding</keyword>
<dbReference type="PANTHER" id="PTHR23235">
    <property type="entry name" value="KRUEPPEL-LIKE TRANSCRIPTION FACTOR"/>
    <property type="match status" value="1"/>
</dbReference>
<dbReference type="GO" id="GO:0000981">
    <property type="term" value="F:DNA-binding transcription factor activity, RNA polymerase II-specific"/>
    <property type="evidence" value="ECO:0007669"/>
    <property type="project" value="TreeGrafter"/>
</dbReference>
<evidence type="ECO:0000256" key="5">
    <source>
        <dbReference type="ARBA" id="ARBA00022833"/>
    </source>
</evidence>
<dbReference type="FunFam" id="3.30.160.60:FF:000018">
    <property type="entry name" value="Krueppel-like factor 15"/>
    <property type="match status" value="1"/>
</dbReference>
<dbReference type="GO" id="GO:0008270">
    <property type="term" value="F:zinc ion binding"/>
    <property type="evidence" value="ECO:0007669"/>
    <property type="project" value="UniProtKB-KW"/>
</dbReference>
<feature type="region of interest" description="Disordered" evidence="8">
    <location>
        <begin position="425"/>
        <end position="489"/>
    </location>
</feature>
<dbReference type="GO" id="GO:0005634">
    <property type="term" value="C:nucleus"/>
    <property type="evidence" value="ECO:0007669"/>
    <property type="project" value="UniProtKB-SubCell"/>
</dbReference>
<feature type="compositionally biased region" description="Low complexity" evidence="8">
    <location>
        <begin position="456"/>
        <end position="489"/>
    </location>
</feature>
<dbReference type="EMBL" id="JAWDGP010001372">
    <property type="protein sequence ID" value="KAK3792484.1"/>
    <property type="molecule type" value="Genomic_DNA"/>
</dbReference>
<comment type="subcellular location">
    <subcellularLocation>
        <location evidence="1">Nucleus</location>
    </subcellularLocation>
</comment>
<feature type="domain" description="C2H2-type" evidence="9">
    <location>
        <begin position="536"/>
        <end position="565"/>
    </location>
</feature>
<gene>
    <name evidence="10" type="ORF">RRG08_049183</name>
</gene>
<dbReference type="PANTHER" id="PTHR23235:SF120">
    <property type="entry name" value="KRUPPEL-LIKE FACTOR 15"/>
    <property type="match status" value="1"/>
</dbReference>
<evidence type="ECO:0000256" key="7">
    <source>
        <dbReference type="PROSITE-ProRule" id="PRU00042"/>
    </source>
</evidence>
<dbReference type="Pfam" id="PF00096">
    <property type="entry name" value="zf-C2H2"/>
    <property type="match status" value="3"/>
</dbReference>
<evidence type="ECO:0000256" key="8">
    <source>
        <dbReference type="SAM" id="MobiDB-lite"/>
    </source>
</evidence>
<evidence type="ECO:0000256" key="1">
    <source>
        <dbReference type="ARBA" id="ARBA00004123"/>
    </source>
</evidence>
<sequence length="592" mass="64360">MKELGESLAMNELSDIISPFSDQKTLSELNEPPDFYDDIDFDPSIGFFNFGEDSMLQDYLFSKGTPFGCSDSFLEQSSPSCFGLNERKDTPPAGEVDSNTDNFLFDIPSTENSAKSYGPLPHLEDAFGTFINNNKLSNQQQQQQQQHQQQKSRSHQRQFDVDCFLNVHAAHAPSYSDPTFSLSDDAGYVSGSSHAYRSSVSSDSTCSSLSDFSSSGEGPDWCHSNGAADDTSDWNSNQSVPATSKDMVVLGVDISSLMHDYAMKAPPQSPVTAAKPRSFPSSRPSQHAQPPVDHVQMSPHLIYQPQQSYMYPRPAVLQLPASEHRFVLAAPGTSLLRKSNFSAQNHLTNPDPTVIMGSRMLNNNHNNNNNNNPGNIQINVGTNNIINANSLGSRSSSSSSPVRAATLPRGAGHLISCANDPMLSTTYQNSETSAHSPSGSSSSPCPLDALNDFTGSPPSSSPLSSSSSSSPPSSSFSLSPPSGRSSASASSSASCLGRGALDDKIYPCSYPDCHKVYSKSSHLKAHLRRHTGEKPFHCSWPDCGWKFSRSDELARHKRSHSGVKPYKCDVCTKCFSRSDHLAKHRKVHRKNR</sequence>
<accession>A0AAE1ARJ6</accession>
<evidence type="ECO:0000313" key="10">
    <source>
        <dbReference type="EMBL" id="KAK3792484.1"/>
    </source>
</evidence>
<comment type="caution">
    <text evidence="10">The sequence shown here is derived from an EMBL/GenBank/DDBJ whole genome shotgun (WGS) entry which is preliminary data.</text>
</comment>
<dbReference type="SUPFAM" id="SSF57667">
    <property type="entry name" value="beta-beta-alpha zinc fingers"/>
    <property type="match status" value="2"/>
</dbReference>
<evidence type="ECO:0000256" key="3">
    <source>
        <dbReference type="ARBA" id="ARBA00022737"/>
    </source>
</evidence>
<feature type="domain" description="C2H2-type" evidence="9">
    <location>
        <begin position="566"/>
        <end position="592"/>
    </location>
</feature>
<dbReference type="AlphaFoldDB" id="A0AAE1ARJ6"/>
<dbReference type="FunFam" id="3.30.160.60:FF:000072">
    <property type="entry name" value="zinc finger protein 143 isoform X1"/>
    <property type="match status" value="1"/>
</dbReference>
<keyword evidence="11" id="KW-1185">Reference proteome</keyword>
<dbReference type="Proteomes" id="UP001283361">
    <property type="component" value="Unassembled WGS sequence"/>
</dbReference>
<dbReference type="SMART" id="SM00355">
    <property type="entry name" value="ZnF_C2H2"/>
    <property type="match status" value="3"/>
</dbReference>
<dbReference type="PROSITE" id="PS00028">
    <property type="entry name" value="ZINC_FINGER_C2H2_1"/>
    <property type="match status" value="3"/>
</dbReference>
<evidence type="ECO:0000313" key="11">
    <source>
        <dbReference type="Proteomes" id="UP001283361"/>
    </source>
</evidence>
<dbReference type="InterPro" id="IPR013087">
    <property type="entry name" value="Znf_C2H2_type"/>
</dbReference>
<proteinExistence type="predicted"/>
<feature type="compositionally biased region" description="Low complexity" evidence="8">
    <location>
        <begin position="139"/>
        <end position="149"/>
    </location>
</feature>
<feature type="region of interest" description="Disordered" evidence="8">
    <location>
        <begin position="136"/>
        <end position="155"/>
    </location>
</feature>
<feature type="compositionally biased region" description="Low complexity" evidence="8">
    <location>
        <begin position="430"/>
        <end position="443"/>
    </location>
</feature>
<protein>
    <recommendedName>
        <fullName evidence="9">C2H2-type domain-containing protein</fullName>
    </recommendedName>
</protein>
<name>A0AAE1ARJ6_9GAST</name>
<feature type="compositionally biased region" description="Polar residues" evidence="8">
    <location>
        <begin position="279"/>
        <end position="288"/>
    </location>
</feature>
<evidence type="ECO:0000259" key="9">
    <source>
        <dbReference type="PROSITE" id="PS50157"/>
    </source>
</evidence>
<dbReference type="GO" id="GO:0000978">
    <property type="term" value="F:RNA polymerase II cis-regulatory region sequence-specific DNA binding"/>
    <property type="evidence" value="ECO:0007669"/>
    <property type="project" value="TreeGrafter"/>
</dbReference>
<dbReference type="FunFam" id="3.30.160.60:FF:000624">
    <property type="entry name" value="zinc finger protein 697"/>
    <property type="match status" value="1"/>
</dbReference>
<keyword evidence="6" id="KW-0539">Nucleus</keyword>
<keyword evidence="5" id="KW-0862">Zinc</keyword>
<feature type="region of interest" description="Disordered" evidence="8">
    <location>
        <begin position="217"/>
        <end position="240"/>
    </location>
</feature>
<dbReference type="Gene3D" id="3.30.160.60">
    <property type="entry name" value="Classic Zinc Finger"/>
    <property type="match status" value="3"/>
</dbReference>
<reference evidence="10" key="1">
    <citation type="journal article" date="2023" name="G3 (Bethesda)">
        <title>A reference genome for the long-term kleptoplast-retaining sea slug Elysia crispata morphotype clarki.</title>
        <authorList>
            <person name="Eastman K.E."/>
            <person name="Pendleton A.L."/>
            <person name="Shaikh M.A."/>
            <person name="Suttiyut T."/>
            <person name="Ogas R."/>
            <person name="Tomko P."/>
            <person name="Gavelis G."/>
            <person name="Widhalm J.R."/>
            <person name="Wisecaver J.H."/>
        </authorList>
    </citation>
    <scope>NUCLEOTIDE SEQUENCE</scope>
    <source>
        <strain evidence="10">ECLA1</strain>
    </source>
</reference>
<keyword evidence="3" id="KW-0677">Repeat</keyword>
<evidence type="ECO:0000256" key="6">
    <source>
        <dbReference type="ARBA" id="ARBA00023242"/>
    </source>
</evidence>
<feature type="domain" description="C2H2-type" evidence="9">
    <location>
        <begin position="506"/>
        <end position="535"/>
    </location>
</feature>